<organism evidence="1 2">
    <name type="scientific">Meishania litoralis</name>
    <dbReference type="NCBI Taxonomy" id="3434685"/>
    <lineage>
        <taxon>Bacteria</taxon>
        <taxon>Pseudomonadati</taxon>
        <taxon>Bacteroidota</taxon>
        <taxon>Flavobacteriia</taxon>
        <taxon>Flavobacteriales</taxon>
        <taxon>Flavobacteriaceae</taxon>
        <taxon>Meishania</taxon>
    </lineage>
</organism>
<reference evidence="1" key="1">
    <citation type="submission" date="2024-09" db="EMBL/GenBank/DDBJ databases">
        <authorList>
            <person name="Liu J."/>
        </authorList>
    </citation>
    <scope>NUCLEOTIDE SEQUENCE</scope>
    <source>
        <strain evidence="1">NBU2967</strain>
    </source>
</reference>
<gene>
    <name evidence="1" type="ORF">ACEZ3G_06055</name>
</gene>
<keyword evidence="2" id="KW-1185">Reference proteome</keyword>
<evidence type="ECO:0000313" key="1">
    <source>
        <dbReference type="EMBL" id="MFH6603032.1"/>
    </source>
</evidence>
<name>A0ACC7LM33_9FLAO</name>
<protein>
    <submittedName>
        <fullName evidence="1">Tetratricopeptide repeat protein</fullName>
    </submittedName>
</protein>
<accession>A0ACC7LM33</accession>
<dbReference type="Proteomes" id="UP001595191">
    <property type="component" value="Unassembled WGS sequence"/>
</dbReference>
<evidence type="ECO:0000313" key="2">
    <source>
        <dbReference type="Proteomes" id="UP001595191"/>
    </source>
</evidence>
<comment type="caution">
    <text evidence="1">The sequence shown here is derived from an EMBL/GenBank/DDBJ whole genome shotgun (WGS) entry which is preliminary data.</text>
</comment>
<proteinExistence type="predicted"/>
<dbReference type="EMBL" id="JBHFPV010000001">
    <property type="protein sequence ID" value="MFH6603032.1"/>
    <property type="molecule type" value="Genomic_DNA"/>
</dbReference>
<sequence>MKVYFKVIFSALLGGILFNACSTKKDAMLNRNWHALNTKYNVLYNGNIAFEEGREALNTNYKDDYWETLPIERLEVTEDLKLDSEDNNPNFIIAEEKATKAIQKHSMDIKDEERNPQTDEAFLLLGKARYFDQRYIPALEAFNYIIKKYTYSDKLNEAHIWREKVNIRLENEDLAIKNLKRLMKYEKLSDQEYADARAMMAQAYINQKVIDTAVQQLKIASYYTKKNAEKGRYYYIIGQLFNQMGHKDSANYAFDKVIDLNRKSPRVYMINAEIQKLRNTQITDENQEELLEYLTELEESRENRPFLDKIYRQVAEYHLDRGSDSLALTYFNKSLRATQNEPKLNALNYENLAEYNFDKNEYKTAGAYYDSVLTNLSENTKKFRATKKKLDNLEDVIKYEDIVQHTDSVITLYEKSPEERVAYFEAHIAKIKKADEEAAKKAEEKITAGFAAFAETKGGKENKGKFYFYNLQSLGYGKNDFTNRWGNRELEDNWRWSNKNTVSPINGEANIAKVDSLDRAPSQEERYSLDFYMDRVPTEASFVDSLRTERNFANYQLGLIYKEKFNENLLAAGKLETVLKSNPEERLILPSKYNLYKIYEEEGSPLMAEMKDNIVKNHGDSRYAEILLNPQAVLADNDDSPDTRYGELFVLYRNQEFLRVITGAEENINKYTGDPIVPKFEMLKANAIGRLNGFEPFKEALNYVALTYPNNPEGKKAEQMVAEQLPKLEPKEFSPEEGSSGTGNWKVVFPFRRSNDEVALKLMEKLVKSIKDLKYKNTVSKDIYNLETQFIVVHGFKSKDFALGYAELIKNNKDYRIKDENFVILSSNYKIIQVHKNLEDYKNTLSTPKP</sequence>